<dbReference type="InterPro" id="IPR053145">
    <property type="entry name" value="AB_hydrolase_Est10"/>
</dbReference>
<dbReference type="EMBL" id="LN907867">
    <property type="protein sequence ID" value="CUU41288.1"/>
    <property type="molecule type" value="Genomic_DNA"/>
</dbReference>
<dbReference type="KEGG" id="bvr:BVIR_832"/>
<sequence>MVSASLLSALPAPAERALSHAGLTGTLTLAPGLHIGTAALILAGSGPVDRDGNAPSARNDSLKLLAHGLAAHGLATLRVDKRGIAGSGGVVREEELRFETYVADAVAWLDRLGAETGADRLAIIGHSEGALVATLAARRRDLAALVLVAGAGEPAPAVIARQLAAANLPPELLNAFRGIAEALSRGDAVAEVPAALAPLYRPSVQPYLMSWFPLDPAAELAKVACEVLIVQGSADLQIGEADARRLAAANPAAQLVVIPGMNHVLKAAPGERAANLATYGDPALPLAPGLVEAIARFLRGG</sequence>
<accession>A0A0H5BNR2</accession>
<dbReference type="InterPro" id="IPR000073">
    <property type="entry name" value="AB_hydrolase_1"/>
</dbReference>
<dbReference type="GO" id="GO:0052689">
    <property type="term" value="F:carboxylic ester hydrolase activity"/>
    <property type="evidence" value="ECO:0007669"/>
    <property type="project" value="TreeGrafter"/>
</dbReference>
<dbReference type="Proteomes" id="UP000065734">
    <property type="component" value="Chromosome I"/>
</dbReference>
<reference evidence="4" key="3">
    <citation type="journal article" date="2016" name="Genome Announc.">
        <title>Revised genome sequence of the purple photosynthetic bacterium Blastochloris viridis.</title>
        <authorList>
            <person name="Liu L.N."/>
            <person name="Faulkner M."/>
            <person name="Liu X."/>
            <person name="Huang F."/>
            <person name="Darby A.C."/>
            <person name="Hall N."/>
        </authorList>
    </citation>
    <scope>NUCLEOTIDE SEQUENCE [LARGE SCALE GENOMIC DNA]</scope>
    <source>
        <strain evidence="4">ATCC 19567 / DSM 133 / F</strain>
    </source>
</reference>
<evidence type="ECO:0000313" key="4">
    <source>
        <dbReference type="Proteomes" id="UP000065734"/>
    </source>
</evidence>
<evidence type="ECO:0000313" key="3">
    <source>
        <dbReference type="EMBL" id="CUU41288.1"/>
    </source>
</evidence>
<dbReference type="STRING" id="1079.BVIR_832"/>
<dbReference type="RefSeq" id="WP_055036548.1">
    <property type="nucleotide sequence ID" value="NZ_AP014854.2"/>
</dbReference>
<proteinExistence type="predicted"/>
<dbReference type="AlphaFoldDB" id="A0A0H5BNR2"/>
<reference evidence="2" key="1">
    <citation type="journal article" date="2015" name="Genome Announc.">
        <title>Complete Genome Sequence of the Bacteriochlorophyll b-Producing Photosynthetic Bacterium Blastochloris viridis.</title>
        <authorList>
            <person name="Tsukatani Y."/>
            <person name="Hirose Y."/>
            <person name="Harada J."/>
            <person name="Misawa N."/>
            <person name="Mori K."/>
            <person name="Inoue K."/>
            <person name="Tamiaki H."/>
        </authorList>
    </citation>
    <scope>NUCLEOTIDE SEQUENCE [LARGE SCALE GENOMIC DNA]</scope>
    <source>
        <strain evidence="2">DSM 133</strain>
    </source>
</reference>
<dbReference type="Pfam" id="PF12697">
    <property type="entry name" value="Abhydrolase_6"/>
    <property type="match status" value="1"/>
</dbReference>
<protein>
    <submittedName>
        <fullName evidence="3">Esterase/lipase</fullName>
    </submittedName>
    <submittedName>
        <fullName evidence="2">Hydrolase</fullName>
    </submittedName>
</protein>
<dbReference type="OrthoDB" id="9809549at2"/>
<dbReference type="Gene3D" id="3.40.50.1820">
    <property type="entry name" value="alpha/beta hydrolase"/>
    <property type="match status" value="1"/>
</dbReference>
<keyword evidence="4" id="KW-1185">Reference proteome</keyword>
<dbReference type="SUPFAM" id="SSF53474">
    <property type="entry name" value="alpha/beta-Hydrolases"/>
    <property type="match status" value="1"/>
</dbReference>
<keyword evidence="2" id="KW-0378">Hydrolase</keyword>
<dbReference type="PANTHER" id="PTHR43265">
    <property type="entry name" value="ESTERASE ESTD"/>
    <property type="match status" value="1"/>
</dbReference>
<evidence type="ECO:0000259" key="1">
    <source>
        <dbReference type="Pfam" id="PF12697"/>
    </source>
</evidence>
<evidence type="ECO:0000313" key="2">
    <source>
        <dbReference type="EMBL" id="BAR98083.1"/>
    </source>
</evidence>
<gene>
    <name evidence="2" type="ORF">BV133_490</name>
    <name evidence="3" type="ORF">BVIRIDIS_02770</name>
</gene>
<organism evidence="3 4">
    <name type="scientific">Blastochloris viridis</name>
    <name type="common">Rhodopseudomonas viridis</name>
    <dbReference type="NCBI Taxonomy" id="1079"/>
    <lineage>
        <taxon>Bacteria</taxon>
        <taxon>Pseudomonadati</taxon>
        <taxon>Pseudomonadota</taxon>
        <taxon>Alphaproteobacteria</taxon>
        <taxon>Hyphomicrobiales</taxon>
        <taxon>Blastochloridaceae</taxon>
        <taxon>Blastochloris</taxon>
    </lineage>
</organism>
<dbReference type="PATRIC" id="fig|1079.6.peg.863"/>
<dbReference type="EMBL" id="AP014854">
    <property type="protein sequence ID" value="BAR98083.1"/>
    <property type="molecule type" value="Genomic_DNA"/>
</dbReference>
<dbReference type="InterPro" id="IPR029058">
    <property type="entry name" value="AB_hydrolase_fold"/>
</dbReference>
<reference evidence="3" key="2">
    <citation type="submission" date="2015-11" db="EMBL/GenBank/DDBJ databases">
        <authorList>
            <person name="Zhang Y."/>
            <person name="Guo Z."/>
        </authorList>
    </citation>
    <scope>NUCLEOTIDE SEQUENCE</scope>
    <source>
        <strain evidence="3">1</strain>
    </source>
</reference>
<dbReference type="PANTHER" id="PTHR43265:SF1">
    <property type="entry name" value="ESTERASE ESTD"/>
    <property type="match status" value="1"/>
</dbReference>
<name>A0A0H5BNR2_BLAVI</name>
<feature type="domain" description="AB hydrolase-1" evidence="1">
    <location>
        <begin position="67"/>
        <end position="264"/>
    </location>
</feature>